<accession>A0ABR1ZN50</accession>
<organism evidence="1 2">
    <name type="scientific">Hibiscus sabdariffa</name>
    <name type="common">roselle</name>
    <dbReference type="NCBI Taxonomy" id="183260"/>
    <lineage>
        <taxon>Eukaryota</taxon>
        <taxon>Viridiplantae</taxon>
        <taxon>Streptophyta</taxon>
        <taxon>Embryophyta</taxon>
        <taxon>Tracheophyta</taxon>
        <taxon>Spermatophyta</taxon>
        <taxon>Magnoliopsida</taxon>
        <taxon>eudicotyledons</taxon>
        <taxon>Gunneridae</taxon>
        <taxon>Pentapetalae</taxon>
        <taxon>rosids</taxon>
        <taxon>malvids</taxon>
        <taxon>Malvales</taxon>
        <taxon>Malvaceae</taxon>
        <taxon>Malvoideae</taxon>
        <taxon>Hibiscus</taxon>
    </lineage>
</organism>
<sequence length="78" mass="8813">MIVETRRRRYKLSEEIAPRSLKSTKVVVGSRSSVLTDMEGEIQYRDVSSRELMALSVQVRGLPQGNVWASKFLLGKGM</sequence>
<evidence type="ECO:0000313" key="2">
    <source>
        <dbReference type="Proteomes" id="UP001472677"/>
    </source>
</evidence>
<name>A0ABR1ZN50_9ROSI</name>
<dbReference type="Proteomes" id="UP001472677">
    <property type="component" value="Unassembled WGS sequence"/>
</dbReference>
<feature type="non-terminal residue" evidence="1">
    <location>
        <position position="78"/>
    </location>
</feature>
<protein>
    <submittedName>
        <fullName evidence="1">Uncharacterized protein</fullName>
    </submittedName>
</protein>
<evidence type="ECO:0000313" key="1">
    <source>
        <dbReference type="EMBL" id="KAK8481767.1"/>
    </source>
</evidence>
<keyword evidence="2" id="KW-1185">Reference proteome</keyword>
<comment type="caution">
    <text evidence="1">The sequence shown here is derived from an EMBL/GenBank/DDBJ whole genome shotgun (WGS) entry which is preliminary data.</text>
</comment>
<gene>
    <name evidence="1" type="ORF">V6N12_036934</name>
</gene>
<dbReference type="EMBL" id="JBBPBM010001820">
    <property type="protein sequence ID" value="KAK8481767.1"/>
    <property type="molecule type" value="Genomic_DNA"/>
</dbReference>
<proteinExistence type="predicted"/>
<reference evidence="1 2" key="1">
    <citation type="journal article" date="2024" name="G3 (Bethesda)">
        <title>Genome assembly of Hibiscus sabdariffa L. provides insights into metabolisms of medicinal natural products.</title>
        <authorList>
            <person name="Kim T."/>
        </authorList>
    </citation>
    <scope>NUCLEOTIDE SEQUENCE [LARGE SCALE GENOMIC DNA]</scope>
    <source>
        <strain evidence="1">TK-2024</strain>
        <tissue evidence="1">Old leaves</tissue>
    </source>
</reference>